<accession>A0ABD0VJ03</accession>
<reference evidence="3 4" key="1">
    <citation type="journal article" date="2024" name="Plant Biotechnol. J.">
        <title>Dendrobium thyrsiflorum genome and its molecular insights into genes involved in important horticultural traits.</title>
        <authorList>
            <person name="Chen B."/>
            <person name="Wang J.Y."/>
            <person name="Zheng P.J."/>
            <person name="Li K.L."/>
            <person name="Liang Y.M."/>
            <person name="Chen X.F."/>
            <person name="Zhang C."/>
            <person name="Zhao X."/>
            <person name="He X."/>
            <person name="Zhang G.Q."/>
            <person name="Liu Z.J."/>
            <person name="Xu Q."/>
        </authorList>
    </citation>
    <scope>NUCLEOTIDE SEQUENCE [LARGE SCALE GENOMIC DNA]</scope>
    <source>
        <strain evidence="3">GZMU011</strain>
    </source>
</reference>
<keyword evidence="2" id="KW-0812">Transmembrane</keyword>
<evidence type="ECO:0000256" key="2">
    <source>
        <dbReference type="SAM" id="Phobius"/>
    </source>
</evidence>
<evidence type="ECO:0000313" key="4">
    <source>
        <dbReference type="Proteomes" id="UP001552299"/>
    </source>
</evidence>
<keyword evidence="2" id="KW-0472">Membrane</keyword>
<keyword evidence="2" id="KW-1133">Transmembrane helix</keyword>
<gene>
    <name evidence="3" type="ORF">M5K25_005526</name>
</gene>
<feature type="region of interest" description="Disordered" evidence="1">
    <location>
        <begin position="190"/>
        <end position="223"/>
    </location>
</feature>
<feature type="transmembrane region" description="Helical" evidence="2">
    <location>
        <begin position="71"/>
        <end position="91"/>
    </location>
</feature>
<sequence length="318" mass="35942">MCHVTPAQYRGSVLLGTVARCWVTWLHLIRLWTYWALLTMHALYMYLNLFSIESMLTARMFHVSNSNVDCSIAGVPLVAPISVFLISRYSWLLTKPTIIACYRTTTLISSIYSKLEKTAQKTSSQWGKERTAGESGQQTRFRRVRHMLEACRVGYVSDTARLFEEKCRPVPAQEGPAGPVQPGPVLVYSRRADRPRGGGSQGSAASRSSSPEFPPFLSRSTGTKDLAEEARERKYLGNEQEQAPVVVVTSDPTENGKEVWFQIRYEGNVVERAKSNSNEGAEEVIRTISTLRSNEAKQQRRKREDEKQTLNVSKLFWV</sequence>
<proteinExistence type="predicted"/>
<dbReference type="EMBL" id="JANQDX010000005">
    <property type="protein sequence ID" value="KAL0924676.1"/>
    <property type="molecule type" value="Genomic_DNA"/>
</dbReference>
<organism evidence="3 4">
    <name type="scientific">Dendrobium thyrsiflorum</name>
    <name type="common">Pinecone-like raceme dendrobium</name>
    <name type="synonym">Orchid</name>
    <dbReference type="NCBI Taxonomy" id="117978"/>
    <lineage>
        <taxon>Eukaryota</taxon>
        <taxon>Viridiplantae</taxon>
        <taxon>Streptophyta</taxon>
        <taxon>Embryophyta</taxon>
        <taxon>Tracheophyta</taxon>
        <taxon>Spermatophyta</taxon>
        <taxon>Magnoliopsida</taxon>
        <taxon>Liliopsida</taxon>
        <taxon>Asparagales</taxon>
        <taxon>Orchidaceae</taxon>
        <taxon>Epidendroideae</taxon>
        <taxon>Malaxideae</taxon>
        <taxon>Dendrobiinae</taxon>
        <taxon>Dendrobium</taxon>
    </lineage>
</organism>
<feature type="compositionally biased region" description="Low complexity" evidence="1">
    <location>
        <begin position="202"/>
        <end position="220"/>
    </location>
</feature>
<dbReference type="AlphaFoldDB" id="A0ABD0VJ03"/>
<feature type="transmembrane region" description="Helical" evidence="2">
    <location>
        <begin position="32"/>
        <end position="50"/>
    </location>
</feature>
<evidence type="ECO:0000256" key="1">
    <source>
        <dbReference type="SAM" id="MobiDB-lite"/>
    </source>
</evidence>
<protein>
    <submittedName>
        <fullName evidence="3">Uncharacterized protein</fullName>
    </submittedName>
</protein>
<dbReference type="Proteomes" id="UP001552299">
    <property type="component" value="Unassembled WGS sequence"/>
</dbReference>
<comment type="caution">
    <text evidence="3">The sequence shown here is derived from an EMBL/GenBank/DDBJ whole genome shotgun (WGS) entry which is preliminary data.</text>
</comment>
<evidence type="ECO:0000313" key="3">
    <source>
        <dbReference type="EMBL" id="KAL0924676.1"/>
    </source>
</evidence>
<keyword evidence="4" id="KW-1185">Reference proteome</keyword>
<name>A0ABD0VJ03_DENTH</name>